<evidence type="ECO:0000313" key="12">
    <source>
        <dbReference type="Proteomes" id="UP000178419"/>
    </source>
</evidence>
<feature type="domain" description="Phosphoribosyltransferase" evidence="10">
    <location>
        <begin position="21"/>
        <end position="161"/>
    </location>
</feature>
<sequence>MNLKIFVRSGKGAADITPLLRDNEAFAELINRLAGKILDLDFDKIVCIEGRGFLLGSAVAFKLGKGLVPIRTAGKLKNETLSVDYIDYSGSKKTLEINKDTLNEGEKVVIIDDWVQTGATLKSAIKLVESLRGNIVGIVVFMDDSNDVTRDDLSKYNYQYLEKDLKQEEKF</sequence>
<dbReference type="InterPro" id="IPR029057">
    <property type="entry name" value="PRTase-like"/>
</dbReference>
<accession>A0A1F7Y071</accession>
<keyword evidence="9" id="KW-0660">Purine salvage</keyword>
<comment type="caution">
    <text evidence="11">The sequence shown here is derived from an EMBL/GenBank/DDBJ whole genome shotgun (WGS) entry which is preliminary data.</text>
</comment>
<evidence type="ECO:0000256" key="5">
    <source>
        <dbReference type="ARBA" id="ARBA00011893"/>
    </source>
</evidence>
<comment type="subcellular location">
    <subcellularLocation>
        <location evidence="2">Cytoplasm</location>
    </subcellularLocation>
</comment>
<name>A0A1F7Y071_9BACT</name>
<dbReference type="Pfam" id="PF00156">
    <property type="entry name" value="Pribosyltran"/>
    <property type="match status" value="1"/>
</dbReference>
<evidence type="ECO:0000313" key="11">
    <source>
        <dbReference type="EMBL" id="OGM20717.1"/>
    </source>
</evidence>
<evidence type="ECO:0000259" key="10">
    <source>
        <dbReference type="Pfam" id="PF00156"/>
    </source>
</evidence>
<protein>
    <recommendedName>
        <fullName evidence="5">adenine phosphoribosyltransferase</fullName>
        <ecNumber evidence="5">2.4.2.7</ecNumber>
    </recommendedName>
</protein>
<dbReference type="CDD" id="cd06223">
    <property type="entry name" value="PRTases_typeI"/>
    <property type="match status" value="1"/>
</dbReference>
<evidence type="ECO:0000256" key="1">
    <source>
        <dbReference type="ARBA" id="ARBA00000868"/>
    </source>
</evidence>
<dbReference type="InterPro" id="IPR000836">
    <property type="entry name" value="PRTase_dom"/>
</dbReference>
<dbReference type="SUPFAM" id="SSF53271">
    <property type="entry name" value="PRTase-like"/>
    <property type="match status" value="1"/>
</dbReference>
<dbReference type="AlphaFoldDB" id="A0A1F7Y071"/>
<dbReference type="GO" id="GO:0005737">
    <property type="term" value="C:cytoplasm"/>
    <property type="evidence" value="ECO:0007669"/>
    <property type="project" value="UniProtKB-SubCell"/>
</dbReference>
<dbReference type="PANTHER" id="PTHR32315:SF3">
    <property type="entry name" value="ADENINE PHOSPHORIBOSYLTRANSFERASE"/>
    <property type="match status" value="1"/>
</dbReference>
<dbReference type="Proteomes" id="UP000178419">
    <property type="component" value="Unassembled WGS sequence"/>
</dbReference>
<dbReference type="GO" id="GO:0002055">
    <property type="term" value="F:adenine binding"/>
    <property type="evidence" value="ECO:0007669"/>
    <property type="project" value="TreeGrafter"/>
</dbReference>
<evidence type="ECO:0000256" key="7">
    <source>
        <dbReference type="ARBA" id="ARBA00022676"/>
    </source>
</evidence>
<evidence type="ECO:0000256" key="9">
    <source>
        <dbReference type="ARBA" id="ARBA00022726"/>
    </source>
</evidence>
<keyword evidence="6" id="KW-0963">Cytoplasm</keyword>
<dbReference type="EMBL" id="MGGE01000035">
    <property type="protein sequence ID" value="OGM20717.1"/>
    <property type="molecule type" value="Genomic_DNA"/>
</dbReference>
<evidence type="ECO:0000256" key="6">
    <source>
        <dbReference type="ARBA" id="ARBA00022490"/>
    </source>
</evidence>
<dbReference type="PANTHER" id="PTHR32315">
    <property type="entry name" value="ADENINE PHOSPHORIBOSYLTRANSFERASE"/>
    <property type="match status" value="1"/>
</dbReference>
<dbReference type="NCBIfam" id="NF002636">
    <property type="entry name" value="PRK02304.1-5"/>
    <property type="match status" value="1"/>
</dbReference>
<dbReference type="GO" id="GO:0016208">
    <property type="term" value="F:AMP binding"/>
    <property type="evidence" value="ECO:0007669"/>
    <property type="project" value="TreeGrafter"/>
</dbReference>
<gene>
    <name evidence="11" type="ORF">A2714_03475</name>
</gene>
<dbReference type="Gene3D" id="3.40.50.2020">
    <property type="match status" value="1"/>
</dbReference>
<proteinExistence type="inferred from homology"/>
<dbReference type="GO" id="GO:0006166">
    <property type="term" value="P:purine ribonucleoside salvage"/>
    <property type="evidence" value="ECO:0007669"/>
    <property type="project" value="UniProtKB-KW"/>
</dbReference>
<evidence type="ECO:0000256" key="4">
    <source>
        <dbReference type="ARBA" id="ARBA00008391"/>
    </source>
</evidence>
<dbReference type="GO" id="GO:0003999">
    <property type="term" value="F:adenine phosphoribosyltransferase activity"/>
    <property type="evidence" value="ECO:0007669"/>
    <property type="project" value="UniProtKB-EC"/>
</dbReference>
<dbReference type="GO" id="GO:0006168">
    <property type="term" value="P:adenine salvage"/>
    <property type="evidence" value="ECO:0007669"/>
    <property type="project" value="TreeGrafter"/>
</dbReference>
<evidence type="ECO:0000256" key="2">
    <source>
        <dbReference type="ARBA" id="ARBA00004496"/>
    </source>
</evidence>
<evidence type="ECO:0000256" key="8">
    <source>
        <dbReference type="ARBA" id="ARBA00022679"/>
    </source>
</evidence>
<dbReference type="InterPro" id="IPR050054">
    <property type="entry name" value="UPRTase/APRTase"/>
</dbReference>
<comment type="similarity">
    <text evidence="4">Belongs to the purine/pyrimidine phosphoribosyltransferase family.</text>
</comment>
<keyword evidence="7" id="KW-0328">Glycosyltransferase</keyword>
<comment type="pathway">
    <text evidence="3">Purine metabolism; AMP biosynthesis via salvage pathway; AMP from adenine: step 1/1.</text>
</comment>
<reference evidence="11 12" key="1">
    <citation type="journal article" date="2016" name="Nat. Commun.">
        <title>Thousands of microbial genomes shed light on interconnected biogeochemical processes in an aquifer system.</title>
        <authorList>
            <person name="Anantharaman K."/>
            <person name="Brown C.T."/>
            <person name="Hug L.A."/>
            <person name="Sharon I."/>
            <person name="Castelle C.J."/>
            <person name="Probst A.J."/>
            <person name="Thomas B.C."/>
            <person name="Singh A."/>
            <person name="Wilkins M.J."/>
            <person name="Karaoz U."/>
            <person name="Brodie E.L."/>
            <person name="Williams K.H."/>
            <person name="Hubbard S.S."/>
            <person name="Banfield J.F."/>
        </authorList>
    </citation>
    <scope>NUCLEOTIDE SEQUENCE [LARGE SCALE GENOMIC DNA]</scope>
</reference>
<dbReference type="EC" id="2.4.2.7" evidence="5"/>
<keyword evidence="8" id="KW-0808">Transferase</keyword>
<organism evidence="11 12">
    <name type="scientific">Candidatus Woesebacteria bacterium RIFCSPHIGHO2_01_FULL_38_9</name>
    <dbReference type="NCBI Taxonomy" id="1802492"/>
    <lineage>
        <taxon>Bacteria</taxon>
        <taxon>Candidatus Woeseibacteriota</taxon>
    </lineage>
</organism>
<evidence type="ECO:0000256" key="3">
    <source>
        <dbReference type="ARBA" id="ARBA00004659"/>
    </source>
</evidence>
<comment type="catalytic activity">
    <reaction evidence="1">
        <text>AMP + diphosphate = 5-phospho-alpha-D-ribose 1-diphosphate + adenine</text>
        <dbReference type="Rhea" id="RHEA:16609"/>
        <dbReference type="ChEBI" id="CHEBI:16708"/>
        <dbReference type="ChEBI" id="CHEBI:33019"/>
        <dbReference type="ChEBI" id="CHEBI:58017"/>
        <dbReference type="ChEBI" id="CHEBI:456215"/>
        <dbReference type="EC" id="2.4.2.7"/>
    </reaction>
</comment>
<dbReference type="GO" id="GO:0044209">
    <property type="term" value="P:AMP salvage"/>
    <property type="evidence" value="ECO:0007669"/>
    <property type="project" value="TreeGrafter"/>
</dbReference>